<evidence type="ECO:0000313" key="1">
    <source>
        <dbReference type="EMBL" id="UMM16762.1"/>
    </source>
</evidence>
<protein>
    <recommendedName>
        <fullName evidence="3">VWFA domain-containing protein</fullName>
    </recommendedName>
</protein>
<dbReference type="EMBL" id="CP092621">
    <property type="protein sequence ID" value="UMM16762.1"/>
    <property type="molecule type" value="Genomic_DNA"/>
</dbReference>
<dbReference type="SUPFAM" id="SSF53300">
    <property type="entry name" value="vWA-like"/>
    <property type="match status" value="1"/>
</dbReference>
<evidence type="ECO:0000313" key="2">
    <source>
        <dbReference type="Proteomes" id="UP000829354"/>
    </source>
</evidence>
<accession>A0AAE9EBV9</accession>
<proteinExistence type="predicted"/>
<evidence type="ECO:0008006" key="3">
    <source>
        <dbReference type="Google" id="ProtNLM"/>
    </source>
</evidence>
<sequence>MFSQAINVPYGSTDQYGTNILNFGDAKSLADLQKNLDDLYNNSILTSMPAVADGLNWIANNIDSPAAGSKAIVIVVGYNPDVNEEATYFAKMPLTTAGYQFLSVSVGSGNFESIADKKEWYFQVDQSNGQTIANQISYILCNMSL</sequence>
<reference evidence="1 2" key="1">
    <citation type="submission" date="2022-04" db="EMBL/GenBank/DDBJ databases">
        <title>Chromosome-level reference genomes for two strains of Caenorhabditis briggsae: an improved platform for comparative genomics.</title>
        <authorList>
            <person name="Stevens L."/>
            <person name="Andersen E."/>
        </authorList>
    </citation>
    <scope>NUCLEOTIDE SEQUENCE [LARGE SCALE GENOMIC DNA]</scope>
    <source>
        <strain evidence="1">VX34</strain>
        <tissue evidence="1">Whole-organism</tissue>
    </source>
</reference>
<dbReference type="PANTHER" id="PTHR37972:SF2">
    <property type="entry name" value="PRION-LIKE-(Q_N-RICH)-DOMAIN-BEARING PROTEIN-RELATED"/>
    <property type="match status" value="1"/>
</dbReference>
<name>A0AAE9EBV9_CAEBR</name>
<dbReference type="Proteomes" id="UP000829354">
    <property type="component" value="Chromosome II"/>
</dbReference>
<dbReference type="PANTHER" id="PTHR37972">
    <property type="entry name" value="PROTEIN CBG25533"/>
    <property type="match status" value="1"/>
</dbReference>
<dbReference type="InterPro" id="IPR036465">
    <property type="entry name" value="vWFA_dom_sf"/>
</dbReference>
<organism evidence="1 2">
    <name type="scientific">Caenorhabditis briggsae</name>
    <dbReference type="NCBI Taxonomy" id="6238"/>
    <lineage>
        <taxon>Eukaryota</taxon>
        <taxon>Metazoa</taxon>
        <taxon>Ecdysozoa</taxon>
        <taxon>Nematoda</taxon>
        <taxon>Chromadorea</taxon>
        <taxon>Rhabditida</taxon>
        <taxon>Rhabditina</taxon>
        <taxon>Rhabditomorpha</taxon>
        <taxon>Rhabditoidea</taxon>
        <taxon>Rhabditidae</taxon>
        <taxon>Peloderinae</taxon>
        <taxon>Caenorhabditis</taxon>
    </lineage>
</organism>
<dbReference type="AlphaFoldDB" id="A0AAE9EBV9"/>
<keyword evidence="2" id="KW-1185">Reference proteome</keyword>
<gene>
    <name evidence="1" type="ORF">L5515_013635</name>
</gene>